<dbReference type="CDD" id="cd03256">
    <property type="entry name" value="ABC_PhnC_transporter"/>
    <property type="match status" value="1"/>
</dbReference>
<protein>
    <submittedName>
        <fullName evidence="8">Phosphonate transport system ATP-binding protein</fullName>
    </submittedName>
</protein>
<dbReference type="NCBIfam" id="TIGR02315">
    <property type="entry name" value="ABC_phnC"/>
    <property type="match status" value="1"/>
</dbReference>
<dbReference type="SUPFAM" id="SSF52540">
    <property type="entry name" value="P-loop containing nucleoside triphosphate hydrolases"/>
    <property type="match status" value="1"/>
</dbReference>
<dbReference type="InterPro" id="IPR003593">
    <property type="entry name" value="AAA+_ATPase"/>
</dbReference>
<evidence type="ECO:0000313" key="8">
    <source>
        <dbReference type="EMBL" id="MEX5729466.1"/>
    </source>
</evidence>
<dbReference type="PANTHER" id="PTHR43166:SF6">
    <property type="entry name" value="PHOSPHONATES IMPORT ATP-BINDING PROTEIN PHNC"/>
    <property type="match status" value="1"/>
</dbReference>
<name>A0ABV3XVT4_9RHOB</name>
<sequence length="274" mass="30108">MSLEVEKVTKVFGQNTAVDNVSFAVDRPGFIGIIGRSGAGKSTFLRMINRLTDASMGAIRFEGRNVLELRGSAKRAWQSDCAMIFQQFNLVPRLDVVSNVLHGTLNRHSALTTFFNLYPSADIHRAIDILDRLGIAEQAPKRAEALSGGQQQRVAIARALMQDPRIILADEPIASLDPMNAQVVMDALRRIHEEDGRMVIANLHTLDTARRYCDRVIGMRDGRVVFDGTPDQLTTGAARDIYGADASFSEASTSTSINALDETSRAMMEEAELL</sequence>
<reference evidence="8 9" key="1">
    <citation type="submission" date="2024-06" db="EMBL/GenBank/DDBJ databases">
        <title>Genome of Rhodovulum iodosum, a marine photoferrotroph.</title>
        <authorList>
            <person name="Bianchini G."/>
            <person name="Nikeleit V."/>
            <person name="Kappler A."/>
            <person name="Bryce C."/>
            <person name="Sanchez-Baracaldo P."/>
        </authorList>
    </citation>
    <scope>NUCLEOTIDE SEQUENCE [LARGE SCALE GENOMIC DNA]</scope>
    <source>
        <strain evidence="8 9">UT/N1</strain>
    </source>
</reference>
<dbReference type="Pfam" id="PF00005">
    <property type="entry name" value="ABC_tran"/>
    <property type="match status" value="1"/>
</dbReference>
<proteinExistence type="predicted"/>
<dbReference type="EMBL" id="JBEHHI010000003">
    <property type="protein sequence ID" value="MEX5729466.1"/>
    <property type="molecule type" value="Genomic_DNA"/>
</dbReference>
<accession>A0ABV3XVT4</accession>
<keyword evidence="1" id="KW-0813">Transport</keyword>
<evidence type="ECO:0000256" key="5">
    <source>
        <dbReference type="ARBA" id="ARBA00022967"/>
    </source>
</evidence>
<evidence type="ECO:0000256" key="3">
    <source>
        <dbReference type="ARBA" id="ARBA00022741"/>
    </source>
</evidence>
<dbReference type="Gene3D" id="3.40.50.300">
    <property type="entry name" value="P-loop containing nucleotide triphosphate hydrolases"/>
    <property type="match status" value="1"/>
</dbReference>
<dbReference type="InterPro" id="IPR003439">
    <property type="entry name" value="ABC_transporter-like_ATP-bd"/>
</dbReference>
<dbReference type="InterPro" id="IPR012693">
    <property type="entry name" value="ABC_transpr_PhnC"/>
</dbReference>
<keyword evidence="3" id="KW-0547">Nucleotide-binding</keyword>
<evidence type="ECO:0000256" key="1">
    <source>
        <dbReference type="ARBA" id="ARBA00022448"/>
    </source>
</evidence>
<keyword evidence="9" id="KW-1185">Reference proteome</keyword>
<evidence type="ECO:0000259" key="7">
    <source>
        <dbReference type="PROSITE" id="PS50893"/>
    </source>
</evidence>
<dbReference type="InterPro" id="IPR050086">
    <property type="entry name" value="MetN_ABC_transporter-like"/>
</dbReference>
<comment type="caution">
    <text evidence="8">The sequence shown here is derived from an EMBL/GenBank/DDBJ whole genome shotgun (WGS) entry which is preliminary data.</text>
</comment>
<dbReference type="PANTHER" id="PTHR43166">
    <property type="entry name" value="AMINO ACID IMPORT ATP-BINDING PROTEIN"/>
    <property type="match status" value="1"/>
</dbReference>
<keyword evidence="2" id="KW-1003">Cell membrane</keyword>
<dbReference type="Proteomes" id="UP001560019">
    <property type="component" value="Unassembled WGS sequence"/>
</dbReference>
<evidence type="ECO:0000256" key="2">
    <source>
        <dbReference type="ARBA" id="ARBA00022475"/>
    </source>
</evidence>
<feature type="domain" description="ABC transporter" evidence="7">
    <location>
        <begin position="3"/>
        <end position="246"/>
    </location>
</feature>
<dbReference type="PROSITE" id="PS50893">
    <property type="entry name" value="ABC_TRANSPORTER_2"/>
    <property type="match status" value="1"/>
</dbReference>
<dbReference type="GO" id="GO:0005524">
    <property type="term" value="F:ATP binding"/>
    <property type="evidence" value="ECO:0007669"/>
    <property type="project" value="UniProtKB-KW"/>
</dbReference>
<dbReference type="InterPro" id="IPR017871">
    <property type="entry name" value="ABC_transporter-like_CS"/>
</dbReference>
<evidence type="ECO:0000313" key="9">
    <source>
        <dbReference type="Proteomes" id="UP001560019"/>
    </source>
</evidence>
<dbReference type="PROSITE" id="PS00211">
    <property type="entry name" value="ABC_TRANSPORTER_1"/>
    <property type="match status" value="1"/>
</dbReference>
<dbReference type="RefSeq" id="WP_125403834.1">
    <property type="nucleotide sequence ID" value="NZ_JBEHHI010000003.1"/>
</dbReference>
<keyword evidence="4 8" id="KW-0067">ATP-binding</keyword>
<organism evidence="8 9">
    <name type="scientific">Rhodovulum iodosum</name>
    <dbReference type="NCBI Taxonomy" id="68291"/>
    <lineage>
        <taxon>Bacteria</taxon>
        <taxon>Pseudomonadati</taxon>
        <taxon>Pseudomonadota</taxon>
        <taxon>Alphaproteobacteria</taxon>
        <taxon>Rhodobacterales</taxon>
        <taxon>Paracoccaceae</taxon>
        <taxon>Rhodovulum</taxon>
    </lineage>
</organism>
<keyword evidence="6" id="KW-0472">Membrane</keyword>
<gene>
    <name evidence="8" type="ORF">Ga0609869_002819</name>
</gene>
<evidence type="ECO:0000256" key="4">
    <source>
        <dbReference type="ARBA" id="ARBA00022840"/>
    </source>
</evidence>
<evidence type="ECO:0000256" key="6">
    <source>
        <dbReference type="ARBA" id="ARBA00023136"/>
    </source>
</evidence>
<dbReference type="InterPro" id="IPR027417">
    <property type="entry name" value="P-loop_NTPase"/>
</dbReference>
<dbReference type="SMART" id="SM00382">
    <property type="entry name" value="AAA"/>
    <property type="match status" value="1"/>
</dbReference>
<keyword evidence="5" id="KW-1278">Translocase</keyword>